<proteinExistence type="predicted"/>
<evidence type="ECO:0000313" key="2">
    <source>
        <dbReference type="EMBL" id="PZQ73888.1"/>
    </source>
</evidence>
<dbReference type="AlphaFoldDB" id="A0A2W5Q9M9"/>
<gene>
    <name evidence="2" type="ORF">DI563_13720</name>
</gene>
<accession>A0A2W5Q9M9</accession>
<feature type="chain" id="PRO_5015997558" evidence="1">
    <location>
        <begin position="22"/>
        <end position="235"/>
    </location>
</feature>
<dbReference type="InterPro" id="IPR021413">
    <property type="entry name" value="DUF3053"/>
</dbReference>
<feature type="signal peptide" evidence="1">
    <location>
        <begin position="1"/>
        <end position="21"/>
    </location>
</feature>
<dbReference type="EMBL" id="QFPP01000160">
    <property type="protein sequence ID" value="PZQ73888.1"/>
    <property type="molecule type" value="Genomic_DNA"/>
</dbReference>
<comment type="caution">
    <text evidence="2">The sequence shown here is derived from an EMBL/GenBank/DDBJ whole genome shotgun (WGS) entry which is preliminary data.</text>
</comment>
<reference evidence="2 3" key="1">
    <citation type="submission" date="2017-08" db="EMBL/GenBank/DDBJ databases">
        <title>Infants hospitalized years apart are colonized by the same room-sourced microbial strains.</title>
        <authorList>
            <person name="Brooks B."/>
            <person name="Olm M.R."/>
            <person name="Firek B.A."/>
            <person name="Baker R."/>
            <person name="Thomas B.C."/>
            <person name="Morowitz M.J."/>
            <person name="Banfield J.F."/>
        </authorList>
    </citation>
    <scope>NUCLEOTIDE SEQUENCE [LARGE SCALE GENOMIC DNA]</scope>
    <source>
        <strain evidence="2">S2_005_003_R2_41</strain>
    </source>
</reference>
<name>A0A2W5Q9M9_VARPD</name>
<dbReference type="PROSITE" id="PS51257">
    <property type="entry name" value="PROKAR_LIPOPROTEIN"/>
    <property type="match status" value="1"/>
</dbReference>
<protein>
    <submittedName>
        <fullName evidence="2">DUF3053 domain-containing protein</fullName>
    </submittedName>
</protein>
<organism evidence="2 3">
    <name type="scientific">Variovorax paradoxus</name>
    <dbReference type="NCBI Taxonomy" id="34073"/>
    <lineage>
        <taxon>Bacteria</taxon>
        <taxon>Pseudomonadati</taxon>
        <taxon>Pseudomonadota</taxon>
        <taxon>Betaproteobacteria</taxon>
        <taxon>Burkholderiales</taxon>
        <taxon>Comamonadaceae</taxon>
        <taxon>Variovorax</taxon>
    </lineage>
</organism>
<dbReference type="Proteomes" id="UP000249135">
    <property type="component" value="Unassembled WGS sequence"/>
</dbReference>
<sequence>MRSMWMRLAGACLLAAGLALAACGSKEPEQRAAFIQFLQTRVLERPGVRVPKPTDEQKKPFGDYAQHYAVIADFNESMNRSVGQPMEAVIARGSPRSIGDIVARRDDIRTAREGVKQMRTALDANLAKADAAHAALRQPEDLKVVFDKAYEKTVTLPAATFREVFPALDAVLAGAVRIGDYVDAHRAQIQIAGNAITVSDTKVKDELNAMLQELNDHTGAINAAQRKLRTVVSGS</sequence>
<evidence type="ECO:0000256" key="1">
    <source>
        <dbReference type="SAM" id="SignalP"/>
    </source>
</evidence>
<keyword evidence="1" id="KW-0732">Signal</keyword>
<dbReference type="Pfam" id="PF11254">
    <property type="entry name" value="DUF3053"/>
    <property type="match status" value="1"/>
</dbReference>
<evidence type="ECO:0000313" key="3">
    <source>
        <dbReference type="Proteomes" id="UP000249135"/>
    </source>
</evidence>